<evidence type="ECO:0000256" key="1">
    <source>
        <dbReference type="SAM" id="Phobius"/>
    </source>
</evidence>
<organism evidence="3 4">
    <name type="scientific">Lysobacter soyae</name>
    <dbReference type="NCBI Taxonomy" id="2764185"/>
    <lineage>
        <taxon>Bacteria</taxon>
        <taxon>Pseudomonadati</taxon>
        <taxon>Pseudomonadota</taxon>
        <taxon>Gammaproteobacteria</taxon>
        <taxon>Lysobacterales</taxon>
        <taxon>Lysobacteraceae</taxon>
        <taxon>Lysobacter</taxon>
    </lineage>
</organism>
<evidence type="ECO:0000313" key="4">
    <source>
        <dbReference type="Proteomes" id="UP000824755"/>
    </source>
</evidence>
<keyword evidence="1" id="KW-0812">Transmembrane</keyword>
<protein>
    <submittedName>
        <fullName evidence="3">DUF418 domain-containing protein</fullName>
    </submittedName>
</protein>
<feature type="transmembrane region" description="Helical" evidence="1">
    <location>
        <begin position="351"/>
        <end position="372"/>
    </location>
</feature>
<accession>A0ABX8WNU8</accession>
<dbReference type="RefSeq" id="WP_220379162.1">
    <property type="nucleotide sequence ID" value="NZ_CP080544.1"/>
</dbReference>
<feature type="transmembrane region" description="Helical" evidence="1">
    <location>
        <begin position="112"/>
        <end position="145"/>
    </location>
</feature>
<keyword evidence="1" id="KW-0472">Membrane</keyword>
<feature type="domain" description="DUF418" evidence="2">
    <location>
        <begin position="296"/>
        <end position="458"/>
    </location>
</feature>
<feature type="transmembrane region" description="Helical" evidence="1">
    <location>
        <begin position="310"/>
        <end position="331"/>
    </location>
</feature>
<dbReference type="InterPro" id="IPR052529">
    <property type="entry name" value="Bact_Transport_Assoc"/>
</dbReference>
<feature type="transmembrane region" description="Helical" evidence="1">
    <location>
        <begin position="278"/>
        <end position="298"/>
    </location>
</feature>
<feature type="transmembrane region" description="Helical" evidence="1">
    <location>
        <begin position="196"/>
        <end position="218"/>
    </location>
</feature>
<feature type="transmembrane region" description="Helical" evidence="1">
    <location>
        <begin position="392"/>
        <end position="410"/>
    </location>
</feature>
<name>A0ABX8WNU8_9GAMM</name>
<evidence type="ECO:0000313" key="3">
    <source>
        <dbReference type="EMBL" id="QYR52376.1"/>
    </source>
</evidence>
<gene>
    <name evidence="3" type="ORF">H8L67_07145</name>
</gene>
<feature type="transmembrane region" description="Helical" evidence="1">
    <location>
        <begin position="151"/>
        <end position="184"/>
    </location>
</feature>
<proteinExistence type="predicted"/>
<dbReference type="Proteomes" id="UP000824755">
    <property type="component" value="Chromosome"/>
</dbReference>
<keyword evidence="4" id="KW-1185">Reference proteome</keyword>
<feature type="transmembrane region" description="Helical" evidence="1">
    <location>
        <begin position="63"/>
        <end position="92"/>
    </location>
</feature>
<keyword evidence="1" id="KW-1133">Transmembrane helix</keyword>
<dbReference type="PANTHER" id="PTHR30590">
    <property type="entry name" value="INNER MEMBRANE PROTEIN"/>
    <property type="match status" value="1"/>
</dbReference>
<feature type="transmembrane region" description="Helical" evidence="1">
    <location>
        <begin position="25"/>
        <end position="43"/>
    </location>
</feature>
<dbReference type="EMBL" id="CP080544">
    <property type="protein sequence ID" value="QYR52376.1"/>
    <property type="molecule type" value="Genomic_DNA"/>
</dbReference>
<dbReference type="InterPro" id="IPR007349">
    <property type="entry name" value="DUF418"/>
</dbReference>
<sequence>MSDSTLTGPAMGPVEGRERIHVMDVLRGFALLGICLMNIEFFNSPTYEFQRGLPPDLTGIDRLAGWAVMVFVTGKFWLLFSLLFGMGFALMLSRARERGAPFVKTYLRRTFALMLIGLAHAILLWNGDILFGYSLTALMLLLALFGKPWHWLVTALVVAALCLATGNMDWSAAAVPLIMAALLAPYLRAPGKPWRLWRAGAVIYALFVLMQLAGGIAMSLNPEARAKQTVTQQAEAQKHLQKIEQFERDESAAFQSPSFQVGLAQRAKSFTQHHMPNYTVFSVIAISMFLIGAWFVQSGRIANAAQYTKFWRAWLWVFPLALAITAASMWIGDWMPRGIDVQPGRAMIGAALRMGAAPLMTLGYIAMIVLLFQQASARKYLAWMAPAGRMALTNYLMQSLVCAFVFYGWGLQQWGMPRHQQILFVAVLWLAQLALSALWLQRFKYGPMEWLWRWMTYGQAPAMRQVALTPSH</sequence>
<evidence type="ECO:0000259" key="2">
    <source>
        <dbReference type="Pfam" id="PF04235"/>
    </source>
</evidence>
<reference evidence="3 4" key="1">
    <citation type="submission" date="2021-08" db="EMBL/GenBank/DDBJ databases">
        <title>Lysobacter sp. strain CJ11 Genome sequencing and assembly.</title>
        <authorList>
            <person name="Kim I."/>
        </authorList>
    </citation>
    <scope>NUCLEOTIDE SEQUENCE [LARGE SCALE GENOMIC DNA]</scope>
    <source>
        <strain evidence="3 4">CJ11</strain>
    </source>
</reference>
<dbReference type="PANTHER" id="PTHR30590:SF2">
    <property type="entry name" value="INNER MEMBRANE PROTEIN"/>
    <property type="match status" value="1"/>
</dbReference>
<dbReference type="Pfam" id="PF04235">
    <property type="entry name" value="DUF418"/>
    <property type="match status" value="1"/>
</dbReference>
<feature type="transmembrane region" description="Helical" evidence="1">
    <location>
        <begin position="422"/>
        <end position="440"/>
    </location>
</feature>